<dbReference type="Proteomes" id="UP000426246">
    <property type="component" value="Chromosome"/>
</dbReference>
<evidence type="ECO:0000313" key="8">
    <source>
        <dbReference type="EMBL" id="QGQ97908.1"/>
    </source>
</evidence>
<dbReference type="CDD" id="cd06170">
    <property type="entry name" value="LuxR_C_like"/>
    <property type="match status" value="1"/>
</dbReference>
<evidence type="ECO:0000256" key="2">
    <source>
        <dbReference type="ARBA" id="ARBA00023015"/>
    </source>
</evidence>
<evidence type="ECO:0000259" key="6">
    <source>
        <dbReference type="PROSITE" id="PS50043"/>
    </source>
</evidence>
<dbReference type="PROSITE" id="PS50110">
    <property type="entry name" value="RESPONSE_REGULATORY"/>
    <property type="match status" value="1"/>
</dbReference>
<dbReference type="Gene3D" id="3.40.50.2300">
    <property type="match status" value="1"/>
</dbReference>
<dbReference type="Pfam" id="PF00072">
    <property type="entry name" value="Response_reg"/>
    <property type="match status" value="1"/>
</dbReference>
<dbReference type="PANTHER" id="PTHR43214:SF43">
    <property type="entry name" value="TWO-COMPONENT RESPONSE REGULATOR"/>
    <property type="match status" value="1"/>
</dbReference>
<dbReference type="GO" id="GO:0000160">
    <property type="term" value="P:phosphorelay signal transduction system"/>
    <property type="evidence" value="ECO:0007669"/>
    <property type="project" value="InterPro"/>
</dbReference>
<proteinExistence type="predicted"/>
<keyword evidence="2" id="KW-0805">Transcription regulation</keyword>
<dbReference type="SMART" id="SM00421">
    <property type="entry name" value="HTH_LUXR"/>
    <property type="match status" value="1"/>
</dbReference>
<evidence type="ECO:0000313" key="9">
    <source>
        <dbReference type="Proteomes" id="UP000426246"/>
    </source>
</evidence>
<dbReference type="InterPro" id="IPR011006">
    <property type="entry name" value="CheY-like_superfamily"/>
</dbReference>
<dbReference type="InterPro" id="IPR001789">
    <property type="entry name" value="Sig_transdc_resp-reg_receiver"/>
</dbReference>
<dbReference type="Pfam" id="PF00196">
    <property type="entry name" value="GerE"/>
    <property type="match status" value="1"/>
</dbReference>
<dbReference type="InterPro" id="IPR016032">
    <property type="entry name" value="Sig_transdc_resp-reg_C-effctor"/>
</dbReference>
<evidence type="ECO:0000259" key="7">
    <source>
        <dbReference type="PROSITE" id="PS50110"/>
    </source>
</evidence>
<dbReference type="PRINTS" id="PR00038">
    <property type="entry name" value="HTHLUXR"/>
</dbReference>
<keyword evidence="1 5" id="KW-0597">Phosphoprotein</keyword>
<dbReference type="PROSITE" id="PS50043">
    <property type="entry name" value="HTH_LUXR_2"/>
    <property type="match status" value="1"/>
</dbReference>
<evidence type="ECO:0000256" key="5">
    <source>
        <dbReference type="PROSITE-ProRule" id="PRU00169"/>
    </source>
</evidence>
<evidence type="ECO:0000256" key="3">
    <source>
        <dbReference type="ARBA" id="ARBA00023125"/>
    </source>
</evidence>
<keyword evidence="3 8" id="KW-0238">DNA-binding</keyword>
<dbReference type="PANTHER" id="PTHR43214">
    <property type="entry name" value="TWO-COMPONENT RESPONSE REGULATOR"/>
    <property type="match status" value="1"/>
</dbReference>
<keyword evidence="4" id="KW-0804">Transcription</keyword>
<feature type="domain" description="Response regulatory" evidence="7">
    <location>
        <begin position="11"/>
        <end position="127"/>
    </location>
</feature>
<dbReference type="InterPro" id="IPR039420">
    <property type="entry name" value="WalR-like"/>
</dbReference>
<evidence type="ECO:0000256" key="4">
    <source>
        <dbReference type="ARBA" id="ARBA00023163"/>
    </source>
</evidence>
<dbReference type="SMART" id="SM00448">
    <property type="entry name" value="REC"/>
    <property type="match status" value="1"/>
</dbReference>
<dbReference type="InterPro" id="IPR058245">
    <property type="entry name" value="NreC/VraR/RcsB-like_REC"/>
</dbReference>
<feature type="modified residue" description="4-aspartylphosphate" evidence="5">
    <location>
        <position position="62"/>
    </location>
</feature>
<organism evidence="8 9">
    <name type="scientific">Paenibacillus psychroresistens</name>
    <dbReference type="NCBI Taxonomy" id="1778678"/>
    <lineage>
        <taxon>Bacteria</taxon>
        <taxon>Bacillati</taxon>
        <taxon>Bacillota</taxon>
        <taxon>Bacilli</taxon>
        <taxon>Bacillales</taxon>
        <taxon>Paenibacillaceae</taxon>
        <taxon>Paenibacillus</taxon>
    </lineage>
</organism>
<dbReference type="AlphaFoldDB" id="A0A6B8RRL4"/>
<dbReference type="SUPFAM" id="SSF52172">
    <property type="entry name" value="CheY-like"/>
    <property type="match status" value="1"/>
</dbReference>
<reference evidence="9" key="1">
    <citation type="submission" date="2018-11" db="EMBL/GenBank/DDBJ databases">
        <title>Complete genome sequence of Paenibacillus sp. ML311-T8.</title>
        <authorList>
            <person name="Nam Y.-D."/>
            <person name="Kang J."/>
            <person name="Chung W.-H."/>
            <person name="Park Y.S."/>
        </authorList>
    </citation>
    <scope>NUCLEOTIDE SEQUENCE [LARGE SCALE GENOMIC DNA]</scope>
    <source>
        <strain evidence="9">ML311-T8</strain>
    </source>
</reference>
<name>A0A6B8RRL4_9BACL</name>
<dbReference type="GO" id="GO:0006355">
    <property type="term" value="P:regulation of DNA-templated transcription"/>
    <property type="evidence" value="ECO:0007669"/>
    <property type="project" value="InterPro"/>
</dbReference>
<dbReference type="SUPFAM" id="SSF46894">
    <property type="entry name" value="C-terminal effector domain of the bipartite response regulators"/>
    <property type="match status" value="1"/>
</dbReference>
<dbReference type="CDD" id="cd17535">
    <property type="entry name" value="REC_NarL-like"/>
    <property type="match status" value="1"/>
</dbReference>
<evidence type="ECO:0000256" key="1">
    <source>
        <dbReference type="ARBA" id="ARBA00022553"/>
    </source>
</evidence>
<gene>
    <name evidence="8" type="ORF">EHS13_24975</name>
</gene>
<protein>
    <submittedName>
        <fullName evidence="8">DNA-binding response regulator</fullName>
    </submittedName>
</protein>
<dbReference type="KEGG" id="ppsc:EHS13_24975"/>
<accession>A0A6B8RRL4</accession>
<feature type="domain" description="HTH luxR-type" evidence="6">
    <location>
        <begin position="169"/>
        <end position="234"/>
    </location>
</feature>
<keyword evidence="9" id="KW-1185">Reference proteome</keyword>
<dbReference type="EMBL" id="CP034235">
    <property type="protein sequence ID" value="QGQ97908.1"/>
    <property type="molecule type" value="Genomic_DNA"/>
</dbReference>
<sequence>MDGVSKLSKTTVIIADDQPLIRDGLAAILTMEEKYTIVAKTGDGLATIMQVQLHQPQLVLMDIHMPKLDGLEATKQIKAEFPDTKIIILTTFEDEEYIWEAIRYGASGFLIKGIETEKLLSTIQDCLDGRINYPNSIQLRLAQTLHSLENDEERVSKENIEPSNLNQQRDGKLDGLSIQERNIVRNLKLGKSNQAIATELFLTTGTVKNYLSVIYKKLNVSSRSETVAYLHENEL</sequence>
<dbReference type="GO" id="GO:0003677">
    <property type="term" value="F:DNA binding"/>
    <property type="evidence" value="ECO:0007669"/>
    <property type="project" value="UniProtKB-KW"/>
</dbReference>
<dbReference type="InterPro" id="IPR000792">
    <property type="entry name" value="Tscrpt_reg_LuxR_C"/>
</dbReference>